<reference evidence="4" key="1">
    <citation type="submission" date="2013-08" db="EMBL/GenBank/DDBJ databases">
        <title>Genome sequencing of Arenimonas donghaensis.</title>
        <authorList>
            <person name="Chen F."/>
            <person name="Wang G."/>
        </authorList>
    </citation>
    <scope>NUCLEOTIDE SEQUENCE [LARGE SCALE GENOMIC DNA]</scope>
    <source>
        <strain evidence="4">HO3-R19</strain>
    </source>
</reference>
<evidence type="ECO:0008006" key="5">
    <source>
        <dbReference type="Google" id="ProtNLM"/>
    </source>
</evidence>
<dbReference type="PATRIC" id="fig|1121014.3.peg.773"/>
<evidence type="ECO:0000256" key="1">
    <source>
        <dbReference type="SAM" id="MobiDB-lite"/>
    </source>
</evidence>
<dbReference type="Proteomes" id="UP000029085">
    <property type="component" value="Unassembled WGS sequence"/>
</dbReference>
<dbReference type="AlphaFoldDB" id="A0A087MKD4"/>
<dbReference type="STRING" id="1121014.N788_10075"/>
<reference evidence="3 4" key="2">
    <citation type="journal article" date="2015" name="Stand. Genomic Sci.">
        <title>High quality draft genomic sequence of Arenimonas donghaensis DSM 18148(T).</title>
        <authorList>
            <person name="Chen F."/>
            <person name="Wang H."/>
            <person name="Cao Y."/>
            <person name="Li X."/>
            <person name="Wang G."/>
        </authorList>
    </citation>
    <scope>NUCLEOTIDE SEQUENCE [LARGE SCALE GENOMIC DNA]</scope>
    <source>
        <strain evidence="3 4">HO3-R19</strain>
    </source>
</reference>
<feature type="chain" id="PRO_5001826346" description="Lipoprotein" evidence="2">
    <location>
        <begin position="21"/>
        <end position="309"/>
    </location>
</feature>
<dbReference type="RefSeq" id="WP_034221235.1">
    <property type="nucleotide sequence ID" value="NZ_AVCJ01000004.1"/>
</dbReference>
<keyword evidence="2" id="KW-0732">Signal</keyword>
<comment type="caution">
    <text evidence="3">The sequence shown here is derived from an EMBL/GenBank/DDBJ whole genome shotgun (WGS) entry which is preliminary data.</text>
</comment>
<proteinExistence type="predicted"/>
<sequence length="309" mass="32689">MNGFTMAAIAALSLAMTGCATVPGAGSAAADAEEAPARPFIERSLVLAPESVGEFRLTELNDYPDHPPSGAGLRYVHAEFPDVLVNLFVYPVGRADRDVALVHGMTQLREELAAMSAQGRYQGLDYGEEVDFDLDTVGADGQASPSDPVPATGGGAGPDDVEAAFLAMAAKVEAAMDTSLGRRLSLSFTREDGPMNSAAFMFYRGLYLYKGRISAPATAMPAENFDRFANRAMALIVPVVEVRSTGGCANLSVNVDPGAGSEEMQQQLMRGLVESNTRAKNENCAAALDTSVPEGHRSQSLVYPASMWR</sequence>
<evidence type="ECO:0000313" key="3">
    <source>
        <dbReference type="EMBL" id="KFL37337.1"/>
    </source>
</evidence>
<feature type="signal peptide" evidence="2">
    <location>
        <begin position="1"/>
        <end position="20"/>
    </location>
</feature>
<dbReference type="EMBL" id="AVCJ01000004">
    <property type="protein sequence ID" value="KFL37337.1"/>
    <property type="molecule type" value="Genomic_DNA"/>
</dbReference>
<evidence type="ECO:0000313" key="4">
    <source>
        <dbReference type="Proteomes" id="UP000029085"/>
    </source>
</evidence>
<protein>
    <recommendedName>
        <fullName evidence="5">Lipoprotein</fullName>
    </recommendedName>
</protein>
<evidence type="ECO:0000256" key="2">
    <source>
        <dbReference type="SAM" id="SignalP"/>
    </source>
</evidence>
<gene>
    <name evidence="3" type="ORF">N788_10075</name>
</gene>
<dbReference type="OrthoDB" id="5966306at2"/>
<name>A0A087MKD4_9GAMM</name>
<feature type="region of interest" description="Disordered" evidence="1">
    <location>
        <begin position="136"/>
        <end position="155"/>
    </location>
</feature>
<accession>A0A087MKD4</accession>
<organism evidence="3 4">
    <name type="scientific">Arenimonas donghaensis DSM 18148 = HO3-R19</name>
    <dbReference type="NCBI Taxonomy" id="1121014"/>
    <lineage>
        <taxon>Bacteria</taxon>
        <taxon>Pseudomonadati</taxon>
        <taxon>Pseudomonadota</taxon>
        <taxon>Gammaproteobacteria</taxon>
        <taxon>Lysobacterales</taxon>
        <taxon>Lysobacteraceae</taxon>
        <taxon>Arenimonas</taxon>
    </lineage>
</organism>
<keyword evidence="4" id="KW-1185">Reference proteome</keyword>